<keyword evidence="1" id="KW-0238">DNA-binding</keyword>
<sequence length="386" mass="41412">MTFRTNLQALRARRNMTQEQLAMLLGVSRQAISKWESEKAYPEMDKLLAICDLFDCTLDDLVLGDVTRPATGTADAVNVTGEGADASAVRNAVDLSRTRDLTAKDDQADGYPGDPSSGGLPGPFRAESSPDDDSTFPPRDPIGYDVHRRRFALMIAAGVATVIASVGVANLFDPVNSIIGSSPFNDLLMFACIGVGTIVGLALLIPGGMSHVVFARRHPYVEDPYTEDDHDREMRLLATGIVGGMVAILVGIVVVVYADDVLGIAAGWPNAVMLLLGALAVFGFVYCGMRYGLLNIDDYNRAAENDRGEERRTEQQAFSGRLTVVVCGVIMLVATIIALCLLLLMPGADAGAWSVFALFWLPWPVGGMLCGIAALVIWLCGDRPDR</sequence>
<evidence type="ECO:0000259" key="4">
    <source>
        <dbReference type="PROSITE" id="PS50943"/>
    </source>
</evidence>
<proteinExistence type="predicted"/>
<reference evidence="5 6" key="1">
    <citation type="submission" date="2019-10" db="EMBL/GenBank/DDBJ databases">
        <title>Bifidobacterium from non-human primates.</title>
        <authorList>
            <person name="Modesto M."/>
        </authorList>
    </citation>
    <scope>NUCLEOTIDE SEQUENCE [LARGE SCALE GENOMIC DNA]</scope>
    <source>
        <strain evidence="5 6">TRE17</strain>
    </source>
</reference>
<feature type="region of interest" description="Disordered" evidence="2">
    <location>
        <begin position="99"/>
        <end position="140"/>
    </location>
</feature>
<feature type="transmembrane region" description="Helical" evidence="3">
    <location>
        <begin position="357"/>
        <end position="380"/>
    </location>
</feature>
<comment type="caution">
    <text evidence="5">The sequence shown here is derived from an EMBL/GenBank/DDBJ whole genome shotgun (WGS) entry which is preliminary data.</text>
</comment>
<dbReference type="SUPFAM" id="SSF47413">
    <property type="entry name" value="lambda repressor-like DNA-binding domains"/>
    <property type="match status" value="1"/>
</dbReference>
<keyword evidence="3" id="KW-0812">Transmembrane</keyword>
<protein>
    <submittedName>
        <fullName evidence="5">Helix-turn-helix domain-containing protein</fullName>
    </submittedName>
</protein>
<dbReference type="Pfam" id="PF01381">
    <property type="entry name" value="HTH_3"/>
    <property type="match status" value="1"/>
</dbReference>
<gene>
    <name evidence="5" type="ORF">GFD25_09970</name>
</gene>
<keyword evidence="3" id="KW-0472">Membrane</keyword>
<feature type="domain" description="HTH cro/C1-type" evidence="4">
    <location>
        <begin position="7"/>
        <end position="61"/>
    </location>
</feature>
<dbReference type="Gene3D" id="1.10.260.40">
    <property type="entry name" value="lambda repressor-like DNA-binding domains"/>
    <property type="match status" value="1"/>
</dbReference>
<feature type="transmembrane region" description="Helical" evidence="3">
    <location>
        <begin position="264"/>
        <end position="287"/>
    </location>
</feature>
<dbReference type="Proteomes" id="UP000469194">
    <property type="component" value="Unassembled WGS sequence"/>
</dbReference>
<dbReference type="PANTHER" id="PTHR46558">
    <property type="entry name" value="TRACRIPTIONAL REGULATORY PROTEIN-RELATED-RELATED"/>
    <property type="match status" value="1"/>
</dbReference>
<evidence type="ECO:0000256" key="3">
    <source>
        <dbReference type="SAM" id="Phobius"/>
    </source>
</evidence>
<dbReference type="CDD" id="cd00093">
    <property type="entry name" value="HTH_XRE"/>
    <property type="match status" value="1"/>
</dbReference>
<feature type="transmembrane region" description="Helical" evidence="3">
    <location>
        <begin position="236"/>
        <end position="258"/>
    </location>
</feature>
<evidence type="ECO:0000313" key="6">
    <source>
        <dbReference type="Proteomes" id="UP000469194"/>
    </source>
</evidence>
<dbReference type="SMART" id="SM00530">
    <property type="entry name" value="HTH_XRE"/>
    <property type="match status" value="1"/>
</dbReference>
<evidence type="ECO:0000256" key="2">
    <source>
        <dbReference type="SAM" id="MobiDB-lite"/>
    </source>
</evidence>
<feature type="transmembrane region" description="Helical" evidence="3">
    <location>
        <begin position="187"/>
        <end position="215"/>
    </location>
</feature>
<keyword evidence="6" id="KW-1185">Reference proteome</keyword>
<dbReference type="PANTHER" id="PTHR46558:SF15">
    <property type="entry name" value="HELIX-TURN-HELIX DOMAIN PROTEIN"/>
    <property type="match status" value="1"/>
</dbReference>
<feature type="transmembrane region" description="Helical" evidence="3">
    <location>
        <begin position="151"/>
        <end position="172"/>
    </location>
</feature>
<name>A0A6N9Z729_9BIFI</name>
<keyword evidence="3" id="KW-1133">Transmembrane helix</keyword>
<feature type="transmembrane region" description="Helical" evidence="3">
    <location>
        <begin position="322"/>
        <end position="345"/>
    </location>
</feature>
<dbReference type="RefSeq" id="WP_163232432.1">
    <property type="nucleotide sequence ID" value="NZ_WHZW01000022.1"/>
</dbReference>
<dbReference type="PROSITE" id="PS50943">
    <property type="entry name" value="HTH_CROC1"/>
    <property type="match status" value="1"/>
</dbReference>
<organism evidence="5 6">
    <name type="scientific">Bifidobacterium aerophilum</name>
    <dbReference type="NCBI Taxonomy" id="1798155"/>
    <lineage>
        <taxon>Bacteria</taxon>
        <taxon>Bacillati</taxon>
        <taxon>Actinomycetota</taxon>
        <taxon>Actinomycetes</taxon>
        <taxon>Bifidobacteriales</taxon>
        <taxon>Bifidobacteriaceae</taxon>
        <taxon>Bifidobacterium</taxon>
    </lineage>
</organism>
<feature type="compositionally biased region" description="Low complexity" evidence="2">
    <location>
        <begin position="109"/>
        <end position="118"/>
    </location>
</feature>
<evidence type="ECO:0000313" key="5">
    <source>
        <dbReference type="EMBL" id="NEG90301.1"/>
    </source>
</evidence>
<accession>A0A6N9Z729</accession>
<dbReference type="EMBL" id="WHZW01000022">
    <property type="protein sequence ID" value="NEG90301.1"/>
    <property type="molecule type" value="Genomic_DNA"/>
</dbReference>
<dbReference type="GO" id="GO:0003677">
    <property type="term" value="F:DNA binding"/>
    <property type="evidence" value="ECO:0007669"/>
    <property type="project" value="UniProtKB-KW"/>
</dbReference>
<dbReference type="InterPro" id="IPR010982">
    <property type="entry name" value="Lambda_DNA-bd_dom_sf"/>
</dbReference>
<dbReference type="AlphaFoldDB" id="A0A6N9Z729"/>
<evidence type="ECO:0000256" key="1">
    <source>
        <dbReference type="ARBA" id="ARBA00023125"/>
    </source>
</evidence>
<dbReference type="InterPro" id="IPR001387">
    <property type="entry name" value="Cro/C1-type_HTH"/>
</dbReference>